<organism evidence="1 2">
    <name type="scientific">Planotetraspora thailandica</name>
    <dbReference type="NCBI Taxonomy" id="487172"/>
    <lineage>
        <taxon>Bacteria</taxon>
        <taxon>Bacillati</taxon>
        <taxon>Actinomycetota</taxon>
        <taxon>Actinomycetes</taxon>
        <taxon>Streptosporangiales</taxon>
        <taxon>Streptosporangiaceae</taxon>
        <taxon>Planotetraspora</taxon>
    </lineage>
</organism>
<name>A0A8J3Y2G0_9ACTN</name>
<reference evidence="1" key="1">
    <citation type="submission" date="2021-01" db="EMBL/GenBank/DDBJ databases">
        <title>Whole genome shotgun sequence of Planotetraspora thailandica NBRC 104271.</title>
        <authorList>
            <person name="Komaki H."/>
            <person name="Tamura T."/>
        </authorList>
    </citation>
    <scope>NUCLEOTIDE SEQUENCE</scope>
    <source>
        <strain evidence="1">NBRC 104271</strain>
    </source>
</reference>
<sequence length="174" mass="18513">MLAPPGDGKVPPSNERAAIPTVVTMRVTSHITSVSWIPSEAVKGYTKPAFTMGIAHYDEPPPDTIGDLDSLRVADAFRFAHRLEAWAEFDGNALVGHGVGGGLIMGSTTVRLGPLGITFAAFALPDLRSEPEAGDGWVRFTQTVGGRTALPLPRRSSARRTCGSSPRSCGRRCR</sequence>
<keyword evidence="2" id="KW-1185">Reference proteome</keyword>
<dbReference type="EMBL" id="BOOR01000091">
    <property type="protein sequence ID" value="GII59647.1"/>
    <property type="molecule type" value="Genomic_DNA"/>
</dbReference>
<comment type="caution">
    <text evidence="1">The sequence shown here is derived from an EMBL/GenBank/DDBJ whole genome shotgun (WGS) entry which is preliminary data.</text>
</comment>
<protein>
    <submittedName>
        <fullName evidence="1">Uncharacterized protein</fullName>
    </submittedName>
</protein>
<evidence type="ECO:0000313" key="1">
    <source>
        <dbReference type="EMBL" id="GII59647.1"/>
    </source>
</evidence>
<evidence type="ECO:0000313" key="2">
    <source>
        <dbReference type="Proteomes" id="UP000605992"/>
    </source>
</evidence>
<proteinExistence type="predicted"/>
<dbReference type="AlphaFoldDB" id="A0A8J3Y2G0"/>
<dbReference type="Proteomes" id="UP000605992">
    <property type="component" value="Unassembled WGS sequence"/>
</dbReference>
<accession>A0A8J3Y2G0</accession>
<gene>
    <name evidence="1" type="ORF">Pth03_80360</name>
</gene>